<comment type="caution">
    <text evidence="5">The sequence shown here is derived from an EMBL/GenBank/DDBJ whole genome shotgun (WGS) entry which is preliminary data.</text>
</comment>
<dbReference type="FunFam" id="3.40.50.720:FF:000084">
    <property type="entry name" value="Short-chain dehydrogenase reductase"/>
    <property type="match status" value="1"/>
</dbReference>
<evidence type="ECO:0000256" key="2">
    <source>
        <dbReference type="ARBA" id="ARBA00023002"/>
    </source>
</evidence>
<dbReference type="NCBIfam" id="NF005559">
    <property type="entry name" value="PRK07231.1"/>
    <property type="match status" value="1"/>
</dbReference>
<dbReference type="PRINTS" id="PR00081">
    <property type="entry name" value="GDHRDH"/>
</dbReference>
<evidence type="ECO:0000256" key="1">
    <source>
        <dbReference type="ARBA" id="ARBA00006484"/>
    </source>
</evidence>
<gene>
    <name evidence="5" type="ORF">FYC77_07190</name>
</gene>
<protein>
    <submittedName>
        <fullName evidence="5">SDR family oxidoreductase</fullName>
    </submittedName>
</protein>
<dbReference type="PANTHER" id="PTHR24321">
    <property type="entry name" value="DEHYDROGENASES, SHORT CHAIN"/>
    <property type="match status" value="1"/>
</dbReference>
<keyword evidence="6" id="KW-1185">Reference proteome</keyword>
<proteinExistence type="inferred from homology"/>
<dbReference type="Proteomes" id="UP000324104">
    <property type="component" value="Unassembled WGS sequence"/>
</dbReference>
<sequence length="252" mass="26167">MGRQLADKTALVTGAASGMGRAIATRFAAEGAAVTVVDVRETPRQGGEPTHEVIRSEGGEACFVETDVSDPDAITDAVTETVDRFGSLDIMVNNAGIWGDQSPITEVSRESYDAVMDVNVGGVYFGCQAAIRVMNEQPSGGCVINMSSIAGLSAYEDASAYCASKAAVANLTRELAAEQGPNGIRVNAISPGVIETAQLVVDEDAAGEFEDEIPLRREGKPEEVASAALFLASEASSYVNGHNLVVDGGFTS</sequence>
<evidence type="ECO:0000313" key="6">
    <source>
        <dbReference type="Proteomes" id="UP000324104"/>
    </source>
</evidence>
<dbReference type="Pfam" id="PF13561">
    <property type="entry name" value="adh_short_C2"/>
    <property type="match status" value="1"/>
</dbReference>
<evidence type="ECO:0000256" key="3">
    <source>
        <dbReference type="ARBA" id="ARBA00023027"/>
    </source>
</evidence>
<dbReference type="CDD" id="cd05233">
    <property type="entry name" value="SDR_c"/>
    <property type="match status" value="1"/>
</dbReference>
<dbReference type="InterPro" id="IPR002347">
    <property type="entry name" value="SDR_fam"/>
</dbReference>
<dbReference type="InterPro" id="IPR020904">
    <property type="entry name" value="Sc_DH/Rdtase_CS"/>
</dbReference>
<dbReference type="Gene3D" id="3.40.50.720">
    <property type="entry name" value="NAD(P)-binding Rossmann-like Domain"/>
    <property type="match status" value="1"/>
</dbReference>
<keyword evidence="2" id="KW-0560">Oxidoreductase</keyword>
<dbReference type="InterPro" id="IPR036291">
    <property type="entry name" value="NAD(P)-bd_dom_sf"/>
</dbReference>
<evidence type="ECO:0000313" key="5">
    <source>
        <dbReference type="EMBL" id="TYT62544.1"/>
    </source>
</evidence>
<reference evidence="5 6" key="1">
    <citation type="submission" date="2019-08" db="EMBL/GenBank/DDBJ databases">
        <title>Archaea genome.</title>
        <authorList>
            <person name="Kajale S."/>
            <person name="Shouche Y."/>
            <person name="Deshpande N."/>
            <person name="Sharma A."/>
        </authorList>
    </citation>
    <scope>NUCLEOTIDE SEQUENCE [LARGE SCALE GENOMIC DNA]</scope>
    <source>
        <strain evidence="5 6">ESP3B_9</strain>
    </source>
</reference>
<dbReference type="GO" id="GO:0016491">
    <property type="term" value="F:oxidoreductase activity"/>
    <property type="evidence" value="ECO:0007669"/>
    <property type="project" value="UniProtKB-KW"/>
</dbReference>
<dbReference type="PANTHER" id="PTHR24321:SF8">
    <property type="entry name" value="ESTRADIOL 17-BETA-DEHYDROGENASE 8-RELATED"/>
    <property type="match status" value="1"/>
</dbReference>
<comment type="similarity">
    <text evidence="1">Belongs to the short-chain dehydrogenases/reductases (SDR) family.</text>
</comment>
<keyword evidence="3" id="KW-0520">NAD</keyword>
<dbReference type="AlphaFoldDB" id="A0A5D5AN77"/>
<dbReference type="PRINTS" id="PR00080">
    <property type="entry name" value="SDRFAMILY"/>
</dbReference>
<organism evidence="5 6">
    <name type="scientific">Natrialba swarupiae</name>
    <dbReference type="NCBI Taxonomy" id="2448032"/>
    <lineage>
        <taxon>Archaea</taxon>
        <taxon>Methanobacteriati</taxon>
        <taxon>Methanobacteriota</taxon>
        <taxon>Stenosarchaea group</taxon>
        <taxon>Halobacteria</taxon>
        <taxon>Halobacteriales</taxon>
        <taxon>Natrialbaceae</taxon>
        <taxon>Natrialba</taxon>
    </lineage>
</organism>
<feature type="domain" description="Ketoreductase" evidence="4">
    <location>
        <begin position="8"/>
        <end position="192"/>
    </location>
</feature>
<evidence type="ECO:0000259" key="4">
    <source>
        <dbReference type="SMART" id="SM00822"/>
    </source>
</evidence>
<dbReference type="SUPFAM" id="SSF51735">
    <property type="entry name" value="NAD(P)-binding Rossmann-fold domains"/>
    <property type="match status" value="1"/>
</dbReference>
<dbReference type="RefSeq" id="WP_149080831.1">
    <property type="nucleotide sequence ID" value="NZ_VTAW01000007.1"/>
</dbReference>
<dbReference type="InterPro" id="IPR057326">
    <property type="entry name" value="KR_dom"/>
</dbReference>
<dbReference type="EMBL" id="VTAW01000007">
    <property type="protein sequence ID" value="TYT62544.1"/>
    <property type="molecule type" value="Genomic_DNA"/>
</dbReference>
<accession>A0A5D5AN77</accession>
<dbReference type="PROSITE" id="PS00061">
    <property type="entry name" value="ADH_SHORT"/>
    <property type="match status" value="1"/>
</dbReference>
<name>A0A5D5AN77_9EURY</name>
<dbReference type="SMART" id="SM00822">
    <property type="entry name" value="PKS_KR"/>
    <property type="match status" value="1"/>
</dbReference>